<name>A0ABD3QY03_9STRA</name>
<dbReference type="AlphaFoldDB" id="A0ABD3QY03"/>
<organism evidence="4 5">
    <name type="scientific">Cyclotella cryptica</name>
    <dbReference type="NCBI Taxonomy" id="29204"/>
    <lineage>
        <taxon>Eukaryota</taxon>
        <taxon>Sar</taxon>
        <taxon>Stramenopiles</taxon>
        <taxon>Ochrophyta</taxon>
        <taxon>Bacillariophyta</taxon>
        <taxon>Coscinodiscophyceae</taxon>
        <taxon>Thalassiosirophycidae</taxon>
        <taxon>Stephanodiscales</taxon>
        <taxon>Stephanodiscaceae</taxon>
        <taxon>Cyclotella</taxon>
    </lineage>
</organism>
<feature type="repeat" description="RCC1" evidence="2">
    <location>
        <begin position="395"/>
        <end position="447"/>
    </location>
</feature>
<dbReference type="PROSITE" id="PS50012">
    <property type="entry name" value="RCC1_3"/>
    <property type="match status" value="6"/>
</dbReference>
<dbReference type="PRINTS" id="PR00633">
    <property type="entry name" value="RCCNDNSATION"/>
</dbReference>
<feature type="repeat" description="RCC1" evidence="2">
    <location>
        <begin position="134"/>
        <end position="183"/>
    </location>
</feature>
<dbReference type="Proteomes" id="UP001516023">
    <property type="component" value="Unassembled WGS sequence"/>
</dbReference>
<dbReference type="Pfam" id="PF25390">
    <property type="entry name" value="WD40_RLD"/>
    <property type="match status" value="1"/>
</dbReference>
<dbReference type="PANTHER" id="PTHR22870:SF408">
    <property type="entry name" value="OS09G0560450 PROTEIN"/>
    <property type="match status" value="1"/>
</dbReference>
<dbReference type="Gene3D" id="2.130.10.30">
    <property type="entry name" value="Regulator of chromosome condensation 1/beta-lactamase-inhibitor protein II"/>
    <property type="match status" value="2"/>
</dbReference>
<feature type="repeat" description="RCC1" evidence="2">
    <location>
        <begin position="295"/>
        <end position="353"/>
    </location>
</feature>
<evidence type="ECO:0000259" key="3">
    <source>
        <dbReference type="Pfam" id="PF25390"/>
    </source>
</evidence>
<comment type="caution">
    <text evidence="4">The sequence shown here is derived from an EMBL/GenBank/DDBJ whole genome shotgun (WGS) entry which is preliminary data.</text>
</comment>
<evidence type="ECO:0000313" key="4">
    <source>
        <dbReference type="EMBL" id="KAL3805152.1"/>
    </source>
</evidence>
<feature type="repeat" description="RCC1" evidence="2">
    <location>
        <begin position="243"/>
        <end position="294"/>
    </location>
</feature>
<keyword evidence="5" id="KW-1185">Reference proteome</keyword>
<dbReference type="InterPro" id="IPR051210">
    <property type="entry name" value="Ub_ligase/GEF_domain"/>
</dbReference>
<feature type="domain" description="RCC1-like" evidence="3">
    <location>
        <begin position="64"/>
        <end position="365"/>
    </location>
</feature>
<accession>A0ABD3QY03</accession>
<dbReference type="SUPFAM" id="SSF50985">
    <property type="entry name" value="RCC1/BLIP-II"/>
    <property type="match status" value="2"/>
</dbReference>
<proteinExistence type="predicted"/>
<dbReference type="EMBL" id="JABMIG020000004">
    <property type="protein sequence ID" value="KAL3805152.1"/>
    <property type="molecule type" value="Genomic_DNA"/>
</dbReference>
<gene>
    <name evidence="4" type="ORF">HJC23_003380</name>
</gene>
<dbReference type="Pfam" id="PF00415">
    <property type="entry name" value="RCC1"/>
    <property type="match status" value="1"/>
</dbReference>
<protein>
    <recommendedName>
        <fullName evidence="3">RCC1-like domain-containing protein</fullName>
    </recommendedName>
</protein>
<feature type="repeat" description="RCC1" evidence="2">
    <location>
        <begin position="184"/>
        <end position="242"/>
    </location>
</feature>
<evidence type="ECO:0000256" key="2">
    <source>
        <dbReference type="PROSITE-ProRule" id="PRU00235"/>
    </source>
</evidence>
<dbReference type="InterPro" id="IPR009091">
    <property type="entry name" value="RCC1/BLIP-II"/>
</dbReference>
<dbReference type="PANTHER" id="PTHR22870">
    <property type="entry name" value="REGULATOR OF CHROMOSOME CONDENSATION"/>
    <property type="match status" value="1"/>
</dbReference>
<sequence length="449" mass="48212">MKAIMLGIRRALALHRTKSQQWTALLPPISHYNNASPKRKLSSAATVDIVEPPPPTPSKKSPHNVYMWGTSKKGTIPLHMLLSDSTLRVAPSNHCRRHRRRLRNSFRETKREGDVGLDKVFCGASGTAVVTTDGRCFVMGSNKNGELGIGDVKETKKPRHLPVPDPVVKASLGPNFSALLTAGGDIYTFGYGGSRVNGMGCLGHGSMDSYSTPTIVNSLIEDGCFASDVHCGEYSMTVLTTEGEVLTCGSGSYGRLGNLETIDQLYLEPVELIAAEDTVQIAGGFAFSLALNKGGIIHAWGRNNEGQLGTGMGLAVDMYAMESIPRPIEGDLEGRKVTRIAAGYTHAAAVTSNGELFTWGMNYTHEPKLESNLLHTKIVDVACGQNYTLALDENGRVYSMGKGKTGVLGLASTKSTAYPILVEGIPADERVVEMSCGWAHVACITELKE</sequence>
<evidence type="ECO:0000256" key="1">
    <source>
        <dbReference type="ARBA" id="ARBA00022737"/>
    </source>
</evidence>
<feature type="repeat" description="RCC1" evidence="2">
    <location>
        <begin position="354"/>
        <end position="394"/>
    </location>
</feature>
<dbReference type="InterPro" id="IPR058923">
    <property type="entry name" value="RCC1-like_dom"/>
</dbReference>
<keyword evidence="1" id="KW-0677">Repeat</keyword>
<evidence type="ECO:0000313" key="5">
    <source>
        <dbReference type="Proteomes" id="UP001516023"/>
    </source>
</evidence>
<reference evidence="4 5" key="1">
    <citation type="journal article" date="2020" name="G3 (Bethesda)">
        <title>Improved Reference Genome for Cyclotella cryptica CCMP332, a Model for Cell Wall Morphogenesis, Salinity Adaptation, and Lipid Production in Diatoms (Bacillariophyta).</title>
        <authorList>
            <person name="Roberts W.R."/>
            <person name="Downey K.M."/>
            <person name="Ruck E.C."/>
            <person name="Traller J.C."/>
            <person name="Alverson A.J."/>
        </authorList>
    </citation>
    <scope>NUCLEOTIDE SEQUENCE [LARGE SCALE GENOMIC DNA]</scope>
    <source>
        <strain evidence="4 5">CCMP332</strain>
    </source>
</reference>
<dbReference type="InterPro" id="IPR000408">
    <property type="entry name" value="Reg_chr_condens"/>
</dbReference>